<proteinExistence type="inferred from homology"/>
<evidence type="ECO:0000259" key="10">
    <source>
        <dbReference type="Pfam" id="PF18052"/>
    </source>
</evidence>
<dbReference type="InterPro" id="IPR041118">
    <property type="entry name" value="Rx_N"/>
</dbReference>
<dbReference type="Pfam" id="PF25019">
    <property type="entry name" value="LRR_R13L1-DRL21"/>
    <property type="match status" value="1"/>
</dbReference>
<evidence type="ECO:0000256" key="8">
    <source>
        <dbReference type="SAM" id="Coils"/>
    </source>
</evidence>
<dbReference type="Gene3D" id="1.20.5.4130">
    <property type="match status" value="1"/>
</dbReference>
<evidence type="ECO:0000259" key="9">
    <source>
        <dbReference type="Pfam" id="PF00931"/>
    </source>
</evidence>
<dbReference type="InterPro" id="IPR027417">
    <property type="entry name" value="P-loop_NTPase"/>
</dbReference>
<dbReference type="Gene3D" id="1.10.10.10">
    <property type="entry name" value="Winged helix-like DNA-binding domain superfamily/Winged helix DNA-binding domain"/>
    <property type="match status" value="1"/>
</dbReference>
<feature type="domain" description="Disease resistance protein winged helix" evidence="11">
    <location>
        <begin position="425"/>
        <end position="494"/>
    </location>
</feature>
<dbReference type="GO" id="GO:0051707">
    <property type="term" value="P:response to other organism"/>
    <property type="evidence" value="ECO:0007669"/>
    <property type="project" value="UniProtKB-ARBA"/>
</dbReference>
<protein>
    <submittedName>
        <fullName evidence="14">Uncharacterized protein</fullName>
    </submittedName>
</protein>
<keyword evidence="6" id="KW-0067">ATP-binding</keyword>
<dbReference type="InterPro" id="IPR002182">
    <property type="entry name" value="NB-ARC"/>
</dbReference>
<dbReference type="GO" id="GO:0006952">
    <property type="term" value="P:defense response"/>
    <property type="evidence" value="ECO:0007669"/>
    <property type="project" value="UniProtKB-KW"/>
</dbReference>
<dbReference type="InterPro" id="IPR055414">
    <property type="entry name" value="LRR_R13L4/SHOC2-like"/>
</dbReference>
<dbReference type="GO" id="GO:0005524">
    <property type="term" value="F:ATP binding"/>
    <property type="evidence" value="ECO:0007669"/>
    <property type="project" value="UniProtKB-KW"/>
</dbReference>
<dbReference type="Pfam" id="PF14299">
    <property type="entry name" value="PP2"/>
    <property type="match status" value="1"/>
</dbReference>
<feature type="domain" description="Disease resistance R13L4/SHOC-2-like LRR" evidence="12">
    <location>
        <begin position="557"/>
        <end position="685"/>
    </location>
</feature>
<evidence type="ECO:0000259" key="11">
    <source>
        <dbReference type="Pfam" id="PF23559"/>
    </source>
</evidence>
<feature type="domain" description="NB-ARC" evidence="9">
    <location>
        <begin position="194"/>
        <end position="330"/>
    </location>
</feature>
<dbReference type="InterPro" id="IPR036388">
    <property type="entry name" value="WH-like_DNA-bd_sf"/>
</dbReference>
<dbReference type="SUPFAM" id="SSF52047">
    <property type="entry name" value="RNI-like"/>
    <property type="match status" value="2"/>
</dbReference>
<evidence type="ECO:0000259" key="12">
    <source>
        <dbReference type="Pfam" id="PF23598"/>
    </source>
</evidence>
<keyword evidence="2" id="KW-0433">Leucine-rich repeat</keyword>
<dbReference type="SUPFAM" id="SSF52058">
    <property type="entry name" value="L domain-like"/>
    <property type="match status" value="1"/>
</dbReference>
<sequence>MVVIGEMLAAAVIKEVVRKLSALLQASVLGPAKRIQSFKKDLEEMKMTLESIKAAIADAEKRSISDEMARLWLKRLKKAAYEISDMFDEFQHGSPPGKGPSWYKVMLGGDMAKKMKNMNKRLKQITEQRKSYGTGLVSPETNKVTAEESETTSMVSATIVGRSVEKQALINIVLSSSINKACSTNTYPQETSHCTVIYGLAGVGKTELAKLVFKDERIQEAFPQRAWVYLHQNWHEKEIGRAIISVFEGRSCNLEILESIYQHLKKVLLSRCLIVLDNLWDPSHMETLQGILGSNVSIVVTSRRDVRLDMPKATLFPLDPLSERLSFDLVKQVASSYFLEGDIPKIAIEEIVKMCRGVPLALKCVASLLKPERSIDELLSLIKAIFPPKSDYGRMGIQQTVFASLKLTYQLMKSSLKLCFAYCAIFTKGYEIDREDLCHQWIALGLTEKMYAEDNVRELLVMSFLQDSEPPSITRSSSGAPSKLKMHDLVHDLAKLVAEDELVIINQENLVCTSDSPRFAMVRACKLENMHKNNLLAGLRALHMKNSNGLKFKWYNSSFAKCLRILDISGQCTEKLPSSIGKLMQLRYLNASGIQCSVLPKVIGTLSELQYLNLHGSRISALPDSVTKLDKLMHLDISDCVHLQTLPNSFCKLERLFFLSLKNCSQLCSLPDDLARLESLQNLNLSGCSCLSTLPGSLGELHSLKHLDLSGCKKLTMLPDSFIRLIHLQYLNISSCSELDIPVDSLNKLVKLNYLDMSSCPKLLGLPQEFCSLRYLHTLNLSDCSRLQNLPEKLGQMQSIKFILLDGCQESVRKPILQHRLGAGLQSLPAFVVETQVGSIRSNISQLEQEKFSELELYRLEKVQTVDEAEALKMPARSGLRSMGLMWTLNIDRFVEDEALLQALEPPEDLQKFRVQGYMGERFPKWKVELGSFQRGQLQEVGLMHFPMCNSLPQLGQVANLQKLHLCRMPKIKRLGRELFGKTGALMKLQNFTLEYMENLEEWCTTMTSATGQLNQQGFMFPALQELNIYHCPMLIMNPCPPRSINWEVRASNGAAQLLLQKDEVMQSLADYMGLRCPFAYTTELHVSGSRSNSLPLPTNGWNFNCSLITLKDLTNDCCSLIDTLLAKGRSMQCLVNLEISGIKDTTSLLEEVKSVAYCTRSSLAKSWPDWFSQLPSINSSVSPHFIITGYASCVLDGWIDKVTTFLGNLIRINMEDLPTCDHLPPLGQLLKLQELRLKGMPKIRSIDWDFCGSDHSSPALFFPSLTRFVLNGMPNLEEWVTNNVSGTSDPCGQEEFMFPKLVKLTIWNCPKLKLKPCPPRAMEWDINNSDQVIASTYDINRGGELATVLQVLLCKVPPNDWKLLHHLPGIRSLAIVSCHRMEALPDSIQNLSSLESLTVSKCHGLKHLPEWLGNLTSLDRLMVVSCPLEFLPGSLRRLSILRSLTLSLCDRLAALPGCMGDLESLVKMTIEECKSLKSLPQLYKLEHLLIECNDELEGWCKSKANQDKFPQTITKGFLLDSPMRTNSYILPARSLHILWANDDRYWRLTPILESRFALSMELIEVWWLVIEGWVPTELVSTNSSYDIYLVYKVADEHDGLRWGESFVEVDGVHTTDAIVSFVDEDAVRVDGVAYPVTRSEGWMELWLGEFYNKKGDSEVKVSVSEKTDTYAKKGLIIEGMELRMKSLAS</sequence>
<evidence type="ECO:0000256" key="6">
    <source>
        <dbReference type="ARBA" id="ARBA00022840"/>
    </source>
</evidence>
<dbReference type="Proteomes" id="UP001497457">
    <property type="component" value="Chromosome 24b"/>
</dbReference>
<dbReference type="PANTHER" id="PTHR36766:SF66">
    <property type="entry name" value="NB-ARC DOMAIN-CONTAINING PROTEIN"/>
    <property type="match status" value="1"/>
</dbReference>
<dbReference type="Pfam" id="PF00560">
    <property type="entry name" value="LRR_1"/>
    <property type="match status" value="1"/>
</dbReference>
<dbReference type="EMBL" id="OZ075134">
    <property type="protein sequence ID" value="CAL4993315.1"/>
    <property type="molecule type" value="Genomic_DNA"/>
</dbReference>
<name>A0ABC9B577_9POAL</name>
<keyword evidence="4" id="KW-0547">Nucleotide-binding</keyword>
<dbReference type="Pfam" id="PF23559">
    <property type="entry name" value="WHD_DRP"/>
    <property type="match status" value="1"/>
</dbReference>
<dbReference type="Gene3D" id="3.80.10.10">
    <property type="entry name" value="Ribonuclease Inhibitor"/>
    <property type="match status" value="4"/>
</dbReference>
<dbReference type="InterPro" id="IPR058922">
    <property type="entry name" value="WHD_DRP"/>
</dbReference>
<keyword evidence="7 8" id="KW-0175">Coiled coil</keyword>
<dbReference type="Pfam" id="PF00931">
    <property type="entry name" value="NB-ARC"/>
    <property type="match status" value="1"/>
</dbReference>
<organism evidence="14 15">
    <name type="scientific">Urochloa decumbens</name>
    <dbReference type="NCBI Taxonomy" id="240449"/>
    <lineage>
        <taxon>Eukaryota</taxon>
        <taxon>Viridiplantae</taxon>
        <taxon>Streptophyta</taxon>
        <taxon>Embryophyta</taxon>
        <taxon>Tracheophyta</taxon>
        <taxon>Spermatophyta</taxon>
        <taxon>Magnoliopsida</taxon>
        <taxon>Liliopsida</taxon>
        <taxon>Poales</taxon>
        <taxon>Poaceae</taxon>
        <taxon>PACMAD clade</taxon>
        <taxon>Panicoideae</taxon>
        <taxon>Panicodae</taxon>
        <taxon>Paniceae</taxon>
        <taxon>Melinidinae</taxon>
        <taxon>Urochloa</taxon>
    </lineage>
</organism>
<evidence type="ECO:0000313" key="14">
    <source>
        <dbReference type="EMBL" id="CAL4993315.1"/>
    </source>
</evidence>
<dbReference type="Pfam" id="PF18052">
    <property type="entry name" value="Rx_N"/>
    <property type="match status" value="1"/>
</dbReference>
<evidence type="ECO:0000313" key="15">
    <source>
        <dbReference type="Proteomes" id="UP001497457"/>
    </source>
</evidence>
<feature type="domain" description="R13L1/DRL21-like LRR repeat region" evidence="13">
    <location>
        <begin position="853"/>
        <end position="969"/>
    </location>
</feature>
<dbReference type="InterPro" id="IPR001611">
    <property type="entry name" value="Leu-rich_rpt"/>
</dbReference>
<dbReference type="PRINTS" id="PR00364">
    <property type="entry name" value="DISEASERSIST"/>
</dbReference>
<comment type="similarity">
    <text evidence="1">Belongs to the disease resistance NB-LRR family.</text>
</comment>
<accession>A0ABC9B577</accession>
<evidence type="ECO:0000256" key="4">
    <source>
        <dbReference type="ARBA" id="ARBA00022741"/>
    </source>
</evidence>
<evidence type="ECO:0000256" key="5">
    <source>
        <dbReference type="ARBA" id="ARBA00022821"/>
    </source>
</evidence>
<evidence type="ECO:0000256" key="3">
    <source>
        <dbReference type="ARBA" id="ARBA00022737"/>
    </source>
</evidence>
<dbReference type="Pfam" id="PF23598">
    <property type="entry name" value="LRR_14"/>
    <property type="match status" value="1"/>
</dbReference>
<dbReference type="PANTHER" id="PTHR36766">
    <property type="entry name" value="PLANT BROAD-SPECTRUM MILDEW RESISTANCE PROTEIN RPW8"/>
    <property type="match status" value="1"/>
</dbReference>
<reference evidence="14" key="1">
    <citation type="submission" date="2024-10" db="EMBL/GenBank/DDBJ databases">
        <authorList>
            <person name="Ryan C."/>
        </authorList>
    </citation>
    <scope>NUCLEOTIDE SEQUENCE [LARGE SCALE GENOMIC DNA]</scope>
</reference>
<feature type="coiled-coil region" evidence="8">
    <location>
        <begin position="35"/>
        <end position="62"/>
    </location>
</feature>
<evidence type="ECO:0000256" key="2">
    <source>
        <dbReference type="ARBA" id="ARBA00022614"/>
    </source>
</evidence>
<evidence type="ECO:0000256" key="1">
    <source>
        <dbReference type="ARBA" id="ARBA00008894"/>
    </source>
</evidence>
<evidence type="ECO:0000256" key="7">
    <source>
        <dbReference type="ARBA" id="ARBA00023054"/>
    </source>
</evidence>
<dbReference type="InterPro" id="IPR025886">
    <property type="entry name" value="PP2-like"/>
</dbReference>
<evidence type="ECO:0000259" key="13">
    <source>
        <dbReference type="Pfam" id="PF25019"/>
    </source>
</evidence>
<keyword evidence="3" id="KW-0677">Repeat</keyword>
<dbReference type="Gene3D" id="3.40.50.300">
    <property type="entry name" value="P-loop containing nucleotide triphosphate hydrolases"/>
    <property type="match status" value="1"/>
</dbReference>
<gene>
    <name evidence="14" type="ORF">URODEC1_LOCUS61479</name>
</gene>
<dbReference type="InterPro" id="IPR032675">
    <property type="entry name" value="LRR_dom_sf"/>
</dbReference>
<keyword evidence="5" id="KW-0611">Plant defense</keyword>
<dbReference type="InterPro" id="IPR056789">
    <property type="entry name" value="LRR_R13L1-DRL21"/>
</dbReference>
<feature type="domain" description="Disease resistance N-terminal" evidence="10">
    <location>
        <begin position="12"/>
        <end position="95"/>
    </location>
</feature>
<keyword evidence="15" id="KW-1185">Reference proteome</keyword>
<dbReference type="SUPFAM" id="SSF52540">
    <property type="entry name" value="P-loop containing nucleoside triphosphate hydrolases"/>
    <property type="match status" value="1"/>
</dbReference>